<evidence type="ECO:0000313" key="9">
    <source>
        <dbReference type="EMBL" id="MFD1383301.1"/>
    </source>
</evidence>
<accession>A0ABW4B063</accession>
<feature type="coiled-coil region" evidence="6">
    <location>
        <begin position="297"/>
        <end position="327"/>
    </location>
</feature>
<feature type="transmembrane region" description="Helical" evidence="7">
    <location>
        <begin position="476"/>
        <end position="498"/>
    </location>
</feature>
<keyword evidence="10" id="KW-1185">Reference proteome</keyword>
<dbReference type="RefSeq" id="WP_377366482.1">
    <property type="nucleotide sequence ID" value="NZ_JBHTMN010000009.1"/>
</dbReference>
<feature type="transmembrane region" description="Helical" evidence="7">
    <location>
        <begin position="27"/>
        <end position="50"/>
    </location>
</feature>
<gene>
    <name evidence="9" type="ORF">ACFQ45_07980</name>
</gene>
<dbReference type="EMBL" id="JBHTMN010000009">
    <property type="protein sequence ID" value="MFD1383301.1"/>
    <property type="molecule type" value="Genomic_DNA"/>
</dbReference>
<proteinExistence type="predicted"/>
<evidence type="ECO:0000256" key="2">
    <source>
        <dbReference type="ARBA" id="ARBA00022475"/>
    </source>
</evidence>
<dbReference type="Pfam" id="PF02706">
    <property type="entry name" value="Wzz"/>
    <property type="match status" value="1"/>
</dbReference>
<sequence>MEHTPQIRDNDEIDLAELFSNLWKKRLVVVLVALLGFTIGGIAFLVKWAATPSNVTSSAEVRFSFNGVQDARYPNGQPFSINDLVSSNVLNAVYQSQDIADYDISLRDFVDAVSITPSATNREFIEARFKSLLSQDLTTAEINELNSNYTRELQAASRRFARIMLSLPEAAIPEQKMNEIVTAIPEQWARESIDNYGVLDLVSVKPLDFDASLLENYEYLVISRYLSDYLNSLQDILSNLNSDAVARLLTDKETGHTASTLANQLGDVQEYHLNVLSRMFSAASVAKDPENAKFYLLNELIARRDQLDEARRRAEVIDQAYRQYVAQESSKSILDQAGSRPSPAGSVQYGDEFLSKLMSLGDELSDAKFKQAMLNRSIEMKLQAESIESDIQNLERNYAMYSKQGSTELSKFTVERAEQEIAYSSEKLMEAKGAIERIVALRSSRILGQTSSLYALNGEPETTSGFMSQIKSLIKFSGLGLVAGVFLGLFLALVLAVVRKPKVA</sequence>
<keyword evidence="6" id="KW-0175">Coiled coil</keyword>
<comment type="caution">
    <text evidence="9">The sequence shown here is derived from an EMBL/GenBank/DDBJ whole genome shotgun (WGS) entry which is preliminary data.</text>
</comment>
<evidence type="ECO:0000256" key="1">
    <source>
        <dbReference type="ARBA" id="ARBA00004651"/>
    </source>
</evidence>
<evidence type="ECO:0000256" key="3">
    <source>
        <dbReference type="ARBA" id="ARBA00022692"/>
    </source>
</evidence>
<feature type="coiled-coil region" evidence="6">
    <location>
        <begin position="377"/>
        <end position="434"/>
    </location>
</feature>
<reference evidence="10" key="1">
    <citation type="journal article" date="2019" name="Int. J. Syst. Evol. Microbiol.">
        <title>The Global Catalogue of Microorganisms (GCM) 10K type strain sequencing project: providing services to taxonomists for standard genome sequencing and annotation.</title>
        <authorList>
            <consortium name="The Broad Institute Genomics Platform"/>
            <consortium name="The Broad Institute Genome Sequencing Center for Infectious Disease"/>
            <person name="Wu L."/>
            <person name="Ma J."/>
        </authorList>
    </citation>
    <scope>NUCLEOTIDE SEQUENCE [LARGE SCALE GENOMIC DNA]</scope>
    <source>
        <strain evidence="10">JCM 30774</strain>
    </source>
</reference>
<keyword evidence="3 7" id="KW-0812">Transmembrane</keyword>
<keyword evidence="4 7" id="KW-1133">Transmembrane helix</keyword>
<comment type="subcellular location">
    <subcellularLocation>
        <location evidence="1">Cell membrane</location>
        <topology evidence="1">Multi-pass membrane protein</topology>
    </subcellularLocation>
</comment>
<dbReference type="InterPro" id="IPR003856">
    <property type="entry name" value="LPS_length_determ_N"/>
</dbReference>
<dbReference type="Proteomes" id="UP001597059">
    <property type="component" value="Unassembled WGS sequence"/>
</dbReference>
<evidence type="ECO:0000313" key="10">
    <source>
        <dbReference type="Proteomes" id="UP001597059"/>
    </source>
</evidence>
<name>A0ABW4B063_9GAMM</name>
<organism evidence="9 10">
    <name type="scientific">Rhodanobacter aciditrophus</name>
    <dbReference type="NCBI Taxonomy" id="1623218"/>
    <lineage>
        <taxon>Bacteria</taxon>
        <taxon>Pseudomonadati</taxon>
        <taxon>Pseudomonadota</taxon>
        <taxon>Gammaproteobacteria</taxon>
        <taxon>Lysobacterales</taxon>
        <taxon>Rhodanobacteraceae</taxon>
        <taxon>Rhodanobacter</taxon>
    </lineage>
</organism>
<evidence type="ECO:0000256" key="7">
    <source>
        <dbReference type="SAM" id="Phobius"/>
    </source>
</evidence>
<evidence type="ECO:0000256" key="5">
    <source>
        <dbReference type="ARBA" id="ARBA00023136"/>
    </source>
</evidence>
<keyword evidence="5 7" id="KW-0472">Membrane</keyword>
<feature type="domain" description="Polysaccharide chain length determinant N-terminal" evidence="8">
    <location>
        <begin position="11"/>
        <end position="43"/>
    </location>
</feature>
<keyword evidence="2" id="KW-1003">Cell membrane</keyword>
<protein>
    <submittedName>
        <fullName evidence="9">Wzz/FepE/Etk N-terminal domain-containing protein</fullName>
    </submittedName>
</protein>
<evidence type="ECO:0000256" key="6">
    <source>
        <dbReference type="SAM" id="Coils"/>
    </source>
</evidence>
<evidence type="ECO:0000259" key="8">
    <source>
        <dbReference type="Pfam" id="PF02706"/>
    </source>
</evidence>
<evidence type="ECO:0000256" key="4">
    <source>
        <dbReference type="ARBA" id="ARBA00022989"/>
    </source>
</evidence>